<dbReference type="InterPro" id="IPR024692">
    <property type="entry name" value="PTS_EI"/>
</dbReference>
<dbReference type="InParanoid" id="A0LGB8"/>
<dbReference type="InterPro" id="IPR015813">
    <property type="entry name" value="Pyrv/PenolPyrv_kinase-like_dom"/>
</dbReference>
<keyword evidence="11 16" id="KW-0598">Phosphotransferase system</keyword>
<keyword evidence="9 16" id="KW-0762">Sugar transport</keyword>
<evidence type="ECO:0000256" key="11">
    <source>
        <dbReference type="ARBA" id="ARBA00022683"/>
    </source>
</evidence>
<dbReference type="STRING" id="335543.Sfum_0772"/>
<dbReference type="EMBL" id="CP000478">
    <property type="protein sequence ID" value="ABK16470.1"/>
    <property type="molecule type" value="Genomic_DNA"/>
</dbReference>
<evidence type="ECO:0000259" key="22">
    <source>
        <dbReference type="Pfam" id="PF05524"/>
    </source>
</evidence>
<dbReference type="GO" id="GO:0016301">
    <property type="term" value="F:kinase activity"/>
    <property type="evidence" value="ECO:0007669"/>
    <property type="project" value="UniProtKB-KW"/>
</dbReference>
<evidence type="ECO:0000256" key="5">
    <source>
        <dbReference type="ARBA" id="ARBA00012232"/>
    </source>
</evidence>
<feature type="domain" description="PEP-utilising enzyme mobile" evidence="20">
    <location>
        <begin position="159"/>
        <end position="231"/>
    </location>
</feature>
<evidence type="ECO:0000256" key="1">
    <source>
        <dbReference type="ARBA" id="ARBA00000683"/>
    </source>
</evidence>
<dbReference type="InterPro" id="IPR040442">
    <property type="entry name" value="Pyrv_kinase-like_dom_sf"/>
</dbReference>
<dbReference type="Proteomes" id="UP000001784">
    <property type="component" value="Chromosome"/>
</dbReference>
<keyword evidence="14 16" id="KW-0460">Magnesium</keyword>
<dbReference type="AlphaFoldDB" id="A0LGB8"/>
<organism evidence="23 24">
    <name type="scientific">Syntrophobacter fumaroxidans (strain DSM 10017 / MPOB)</name>
    <dbReference type="NCBI Taxonomy" id="335543"/>
    <lineage>
        <taxon>Bacteria</taxon>
        <taxon>Pseudomonadati</taxon>
        <taxon>Thermodesulfobacteriota</taxon>
        <taxon>Syntrophobacteria</taxon>
        <taxon>Syntrophobacterales</taxon>
        <taxon>Syntrophobacteraceae</taxon>
        <taxon>Syntrophobacter</taxon>
    </lineage>
</organism>
<dbReference type="Gene3D" id="3.50.30.10">
    <property type="entry name" value="Phosphohistidine domain"/>
    <property type="match status" value="1"/>
</dbReference>
<evidence type="ECO:0000256" key="14">
    <source>
        <dbReference type="ARBA" id="ARBA00022842"/>
    </source>
</evidence>
<dbReference type="InterPro" id="IPR006318">
    <property type="entry name" value="PTS_EI-like"/>
</dbReference>
<reference evidence="23 24" key="1">
    <citation type="submission" date="2006-10" db="EMBL/GenBank/DDBJ databases">
        <title>Complete sequence of Syntrophobacter fumaroxidans MPOB.</title>
        <authorList>
            <consortium name="US DOE Joint Genome Institute"/>
            <person name="Copeland A."/>
            <person name="Lucas S."/>
            <person name="Lapidus A."/>
            <person name="Barry K."/>
            <person name="Detter J.C."/>
            <person name="Glavina del Rio T."/>
            <person name="Hammon N."/>
            <person name="Israni S."/>
            <person name="Pitluck S."/>
            <person name="Goltsman E.G."/>
            <person name="Martinez M."/>
            <person name="Schmutz J."/>
            <person name="Larimer F."/>
            <person name="Land M."/>
            <person name="Hauser L."/>
            <person name="Kyrpides N."/>
            <person name="Kim E."/>
            <person name="Boone D.R."/>
            <person name="Brockman F."/>
            <person name="Culley D."/>
            <person name="Ferry J."/>
            <person name="Gunsalus R."/>
            <person name="McInerney M.J."/>
            <person name="Morrison M."/>
            <person name="Plugge C."/>
            <person name="Rohlin L."/>
            <person name="Scholten J."/>
            <person name="Sieber J."/>
            <person name="Stams A.J.M."/>
            <person name="Worm P."/>
            <person name="Henstra A.M."/>
            <person name="Richardson P."/>
        </authorList>
    </citation>
    <scope>NUCLEOTIDE SEQUENCE [LARGE SCALE GENOMIC DNA]</scope>
    <source>
        <strain evidence="24">DSM 10017 / MPOB</strain>
    </source>
</reference>
<dbReference type="InterPro" id="IPR036618">
    <property type="entry name" value="PtsI_HPr-bd_sf"/>
</dbReference>
<comment type="catalytic activity">
    <reaction evidence="1 16">
        <text>L-histidyl-[protein] + phosphoenolpyruvate = N(pros)-phospho-L-histidyl-[protein] + pyruvate</text>
        <dbReference type="Rhea" id="RHEA:23880"/>
        <dbReference type="Rhea" id="RHEA-COMP:9745"/>
        <dbReference type="Rhea" id="RHEA-COMP:9746"/>
        <dbReference type="ChEBI" id="CHEBI:15361"/>
        <dbReference type="ChEBI" id="CHEBI:29979"/>
        <dbReference type="ChEBI" id="CHEBI:58702"/>
        <dbReference type="ChEBI" id="CHEBI:64837"/>
        <dbReference type="EC" id="2.7.3.9"/>
    </reaction>
</comment>
<dbReference type="OrthoDB" id="9765468at2"/>
<gene>
    <name evidence="23" type="ordered locus">Sfum_0772</name>
</gene>
<dbReference type="GO" id="GO:0046872">
    <property type="term" value="F:metal ion binding"/>
    <property type="evidence" value="ECO:0007669"/>
    <property type="project" value="UniProtKB-KW"/>
</dbReference>
<evidence type="ECO:0000256" key="17">
    <source>
        <dbReference type="PIRSR" id="PIRSR000732-1"/>
    </source>
</evidence>
<protein>
    <recommendedName>
        <fullName evidence="6 16">Phosphoenolpyruvate-protein phosphotransferase</fullName>
        <ecNumber evidence="5 16">2.7.3.9</ecNumber>
    </recommendedName>
    <alternativeName>
        <fullName evidence="15 16">Phosphotransferase system, enzyme I</fullName>
    </alternativeName>
</protein>
<feature type="domain" description="PEP-utilising enzyme C-terminal" evidence="21">
    <location>
        <begin position="260"/>
        <end position="545"/>
    </location>
</feature>
<keyword evidence="23" id="KW-0670">Pyruvate</keyword>
<feature type="binding site" evidence="19">
    <location>
        <position position="462"/>
    </location>
    <ligand>
        <name>Mg(2+)</name>
        <dbReference type="ChEBI" id="CHEBI:18420"/>
    </ligand>
</feature>
<dbReference type="Gene3D" id="3.20.20.60">
    <property type="entry name" value="Phosphoenolpyruvate-binding domains"/>
    <property type="match status" value="1"/>
</dbReference>
<dbReference type="GO" id="GO:0009401">
    <property type="term" value="P:phosphoenolpyruvate-dependent sugar phosphotransferase system"/>
    <property type="evidence" value="ECO:0007669"/>
    <property type="project" value="UniProtKB-KW"/>
</dbReference>
<dbReference type="InterPro" id="IPR018274">
    <property type="entry name" value="PEP_util_AS"/>
</dbReference>
<dbReference type="GO" id="GO:0008965">
    <property type="term" value="F:phosphoenolpyruvate-protein phosphotransferase activity"/>
    <property type="evidence" value="ECO:0007669"/>
    <property type="project" value="UniProtKB-EC"/>
</dbReference>
<keyword evidence="12 16" id="KW-0479">Metal-binding</keyword>
<dbReference type="GO" id="GO:0005737">
    <property type="term" value="C:cytoplasm"/>
    <property type="evidence" value="ECO:0007669"/>
    <property type="project" value="UniProtKB-SubCell"/>
</dbReference>
<evidence type="ECO:0000256" key="12">
    <source>
        <dbReference type="ARBA" id="ARBA00022723"/>
    </source>
</evidence>
<evidence type="ECO:0000313" key="23">
    <source>
        <dbReference type="EMBL" id="ABK16470.1"/>
    </source>
</evidence>
<evidence type="ECO:0000256" key="16">
    <source>
        <dbReference type="PIRNR" id="PIRNR000732"/>
    </source>
</evidence>
<name>A0LGB8_SYNFM</name>
<evidence type="ECO:0000256" key="3">
    <source>
        <dbReference type="ARBA" id="ARBA00004496"/>
    </source>
</evidence>
<dbReference type="PIRSF" id="PIRSF000732">
    <property type="entry name" value="PTS_enzyme_I"/>
    <property type="match status" value="1"/>
</dbReference>
<dbReference type="HOGENOM" id="CLU_007308_7_0_7"/>
<dbReference type="Gene3D" id="1.10.274.10">
    <property type="entry name" value="PtsI, HPr-binding domain"/>
    <property type="match status" value="1"/>
</dbReference>
<keyword evidence="8 16" id="KW-0963">Cytoplasm</keyword>
<dbReference type="Pfam" id="PF00391">
    <property type="entry name" value="PEP-utilizers"/>
    <property type="match status" value="1"/>
</dbReference>
<evidence type="ECO:0000256" key="8">
    <source>
        <dbReference type="ARBA" id="ARBA00022490"/>
    </source>
</evidence>
<dbReference type="Pfam" id="PF02896">
    <property type="entry name" value="PEP-utilizers_C"/>
    <property type="match status" value="1"/>
</dbReference>
<comment type="similarity">
    <text evidence="4 16">Belongs to the PEP-utilizing enzyme family.</text>
</comment>
<dbReference type="SUPFAM" id="SSF47831">
    <property type="entry name" value="Enzyme I of the PEP:sugar phosphotransferase system HPr-binding (sub)domain"/>
    <property type="match status" value="1"/>
</dbReference>
<feature type="binding site" evidence="18">
    <location>
        <position position="472"/>
    </location>
    <ligand>
        <name>phosphoenolpyruvate</name>
        <dbReference type="ChEBI" id="CHEBI:58702"/>
    </ligand>
</feature>
<evidence type="ECO:0000313" key="24">
    <source>
        <dbReference type="Proteomes" id="UP000001784"/>
    </source>
</evidence>
<evidence type="ECO:0000256" key="7">
    <source>
        <dbReference type="ARBA" id="ARBA00022448"/>
    </source>
</evidence>
<accession>A0LGB8</accession>
<dbReference type="SUPFAM" id="SSF52009">
    <property type="entry name" value="Phosphohistidine domain"/>
    <property type="match status" value="1"/>
</dbReference>
<evidence type="ECO:0000259" key="20">
    <source>
        <dbReference type="Pfam" id="PF00391"/>
    </source>
</evidence>
<feature type="binding site" evidence="19">
    <location>
        <position position="438"/>
    </location>
    <ligand>
        <name>Mg(2+)</name>
        <dbReference type="ChEBI" id="CHEBI:18420"/>
    </ligand>
</feature>
<evidence type="ECO:0000256" key="6">
    <source>
        <dbReference type="ARBA" id="ARBA00016544"/>
    </source>
</evidence>
<dbReference type="PANTHER" id="PTHR46244:SF6">
    <property type="entry name" value="PHOSPHOENOLPYRUVATE-PROTEIN PHOSPHOTRANSFERASE"/>
    <property type="match status" value="1"/>
</dbReference>
<keyword evidence="10 16" id="KW-0808">Transferase</keyword>
<evidence type="ECO:0000256" key="15">
    <source>
        <dbReference type="ARBA" id="ARBA00033235"/>
    </source>
</evidence>
<keyword evidence="24" id="KW-1185">Reference proteome</keyword>
<dbReference type="PRINTS" id="PR01736">
    <property type="entry name" value="PHPHTRNFRASE"/>
</dbReference>
<keyword evidence="7 16" id="KW-0813">Transport</keyword>
<evidence type="ECO:0000256" key="2">
    <source>
        <dbReference type="ARBA" id="ARBA00001946"/>
    </source>
</evidence>
<dbReference type="InterPro" id="IPR008731">
    <property type="entry name" value="PTS_EIN"/>
</dbReference>
<dbReference type="FunCoup" id="A0LGB8">
    <property type="interactions" value="374"/>
</dbReference>
<evidence type="ECO:0000256" key="19">
    <source>
        <dbReference type="PIRSR" id="PIRSR000732-3"/>
    </source>
</evidence>
<feature type="binding site" evidence="18">
    <location>
        <position position="302"/>
    </location>
    <ligand>
        <name>phosphoenolpyruvate</name>
        <dbReference type="ChEBI" id="CHEBI:58702"/>
    </ligand>
</feature>
<dbReference type="PROSITE" id="PS00370">
    <property type="entry name" value="PEP_ENZYMES_PHOS_SITE"/>
    <property type="match status" value="1"/>
</dbReference>
<dbReference type="InterPro" id="IPR036637">
    <property type="entry name" value="Phosphohistidine_dom_sf"/>
</dbReference>
<feature type="active site" description="Proton donor" evidence="17">
    <location>
        <position position="509"/>
    </location>
</feature>
<dbReference type="eggNOG" id="COG1080">
    <property type="taxonomic scope" value="Bacteria"/>
</dbReference>
<dbReference type="RefSeq" id="WP_011697643.1">
    <property type="nucleotide sequence ID" value="NC_008554.1"/>
</dbReference>
<dbReference type="EC" id="2.7.3.9" evidence="5 16"/>
<feature type="binding site" evidence="18">
    <location>
        <position position="338"/>
    </location>
    <ligand>
        <name>phosphoenolpyruvate</name>
        <dbReference type="ChEBI" id="CHEBI:58702"/>
    </ligand>
</feature>
<dbReference type="KEGG" id="sfu:Sfum_0772"/>
<evidence type="ECO:0000259" key="21">
    <source>
        <dbReference type="Pfam" id="PF02896"/>
    </source>
</evidence>
<sequence>MNRSSRIIQGIGVSPGIAIGKAFLLERGRVPIPKDKVEGEDAVAEECLRFEKAVSTAERDLEAIRKGIHRDFKEQAHVLEVHQMILRDRLIYSETLRLIREESLNAQWALMRCLAKARDLFDSLGDEYIRSRIVDIEAAGERVLRILAGQERNVLNDIRERVIVVAHDLSPADTAQLQIERTLGLVTEMGGRTSHTSIIARSLNMPAVVAAEQATKWVPTGDIVIVDGTSGKVIVNPTDEQISFYYERQQELDNYLQEINRTAHLPARTMDGHLVKVEANIELLEEVVGAKDFGAEGIGLYRTEFFFMNRADLPDEDTLFREYRDLSELMAPQWVTMRTLDLGAEKLATWYPRLDEPNPALGLRSIRLCLHYREIFKTQLRAILRASAVCRNTRLMFPMVSGLGELIEAKRMLQEVREELQRERIPFDERMPVGVMIEVPSAVAVADMLAPEVDFFSIGTNDLIQYSLGIDRANEHVAYLYEPLHPAVLRFIKHTVDVGRKAGIEVALCGEMAGEPLYVPILLGLKVNTFSMNPQSVPRVKNLICRSYMKECTRFVNKVLRMGTADEINRVLEKVVTRYFPEEFRVFDPSNLVPGGIAPSYRRNRTRTDPNHRK</sequence>
<dbReference type="SUPFAM" id="SSF51621">
    <property type="entry name" value="Phosphoenolpyruvate/pyruvate domain"/>
    <property type="match status" value="1"/>
</dbReference>
<dbReference type="NCBIfam" id="TIGR01417">
    <property type="entry name" value="PTS_I_fam"/>
    <property type="match status" value="1"/>
</dbReference>
<dbReference type="InterPro" id="IPR000121">
    <property type="entry name" value="PEP_util_C"/>
</dbReference>
<evidence type="ECO:0000256" key="9">
    <source>
        <dbReference type="ARBA" id="ARBA00022597"/>
    </source>
</evidence>
<comment type="cofactor">
    <cofactor evidence="2 16 19">
        <name>Mg(2+)</name>
        <dbReference type="ChEBI" id="CHEBI:18420"/>
    </cofactor>
</comment>
<dbReference type="Pfam" id="PF05524">
    <property type="entry name" value="PEP-utilisers_N"/>
    <property type="match status" value="1"/>
</dbReference>
<dbReference type="InterPro" id="IPR050499">
    <property type="entry name" value="PEP-utilizing_PTS_enzyme"/>
</dbReference>
<comment type="function">
    <text evidence="16">General (non sugar-specific) component of the phosphoenolpyruvate-dependent sugar phosphotransferase system (sugar PTS). This major carbohydrate active-transport system catalyzes the phosphorylation of incoming sugar substrates concomitantly with their translocation across the cell membrane. Enzyme I transfers the phosphoryl group from phosphoenolpyruvate (PEP) to the phosphoryl carrier protein (HPr).</text>
</comment>
<dbReference type="InterPro" id="IPR023151">
    <property type="entry name" value="PEP_util_CS"/>
</dbReference>
<dbReference type="PANTHER" id="PTHR46244">
    <property type="entry name" value="PHOSPHOENOLPYRUVATE-PROTEIN PHOSPHOTRANSFERASE"/>
    <property type="match status" value="1"/>
</dbReference>
<feature type="domain" description="Phosphotransferase system enzyme I N-terminal" evidence="22">
    <location>
        <begin position="9"/>
        <end position="132"/>
    </location>
</feature>
<comment type="subcellular location">
    <subcellularLocation>
        <location evidence="3 16">Cytoplasm</location>
    </subcellularLocation>
</comment>
<proteinExistence type="inferred from homology"/>
<evidence type="ECO:0000256" key="4">
    <source>
        <dbReference type="ARBA" id="ARBA00007837"/>
    </source>
</evidence>
<feature type="active site" description="Tele-phosphohistidine intermediate" evidence="17">
    <location>
        <position position="195"/>
    </location>
</feature>
<keyword evidence="13 16" id="KW-0418">Kinase</keyword>
<dbReference type="PROSITE" id="PS00742">
    <property type="entry name" value="PEP_ENZYMES_2"/>
    <property type="match status" value="1"/>
</dbReference>
<feature type="binding site" evidence="18">
    <location>
        <begin position="461"/>
        <end position="462"/>
    </location>
    <ligand>
        <name>phosphoenolpyruvate</name>
        <dbReference type="ChEBI" id="CHEBI:58702"/>
    </ligand>
</feature>
<evidence type="ECO:0000256" key="18">
    <source>
        <dbReference type="PIRSR" id="PIRSR000732-2"/>
    </source>
</evidence>
<evidence type="ECO:0000256" key="10">
    <source>
        <dbReference type="ARBA" id="ARBA00022679"/>
    </source>
</evidence>
<evidence type="ECO:0000256" key="13">
    <source>
        <dbReference type="ARBA" id="ARBA00022777"/>
    </source>
</evidence>
<dbReference type="InterPro" id="IPR008279">
    <property type="entry name" value="PEP-util_enz_mobile_dom"/>
</dbReference>